<dbReference type="Gene3D" id="3.40.190.10">
    <property type="entry name" value="Periplasmic binding protein-like II"/>
    <property type="match status" value="1"/>
</dbReference>
<dbReference type="PIRSF" id="PIRSF002741">
    <property type="entry name" value="MppA"/>
    <property type="match status" value="1"/>
</dbReference>
<dbReference type="CDD" id="cd08489">
    <property type="entry name" value="PBP2_NikA"/>
    <property type="match status" value="1"/>
</dbReference>
<reference evidence="7 8" key="1">
    <citation type="submission" date="2018-08" db="EMBL/GenBank/DDBJ databases">
        <title>Murine metabolic-syndrome-specific gut microbial biobank.</title>
        <authorList>
            <person name="Liu C."/>
        </authorList>
    </citation>
    <scope>NUCLEOTIDE SEQUENCE [LARGE SCALE GENOMIC DNA]</scope>
    <source>
        <strain evidence="7 8">28</strain>
    </source>
</reference>
<dbReference type="PROSITE" id="PS01040">
    <property type="entry name" value="SBP_BACTERIAL_5"/>
    <property type="match status" value="1"/>
</dbReference>
<evidence type="ECO:0000256" key="5">
    <source>
        <dbReference type="SAM" id="SignalP"/>
    </source>
</evidence>
<dbReference type="GO" id="GO:1904680">
    <property type="term" value="F:peptide transmembrane transporter activity"/>
    <property type="evidence" value="ECO:0007669"/>
    <property type="project" value="TreeGrafter"/>
</dbReference>
<dbReference type="GO" id="GO:0015675">
    <property type="term" value="P:nickel cation transport"/>
    <property type="evidence" value="ECO:0007669"/>
    <property type="project" value="InterPro"/>
</dbReference>
<feature type="chain" id="PRO_5038646800" evidence="5">
    <location>
        <begin position="28"/>
        <end position="531"/>
    </location>
</feature>
<dbReference type="Proteomes" id="UP000446866">
    <property type="component" value="Unassembled WGS sequence"/>
</dbReference>
<dbReference type="AlphaFoldDB" id="A0A845QIA7"/>
<evidence type="ECO:0000313" key="8">
    <source>
        <dbReference type="Proteomes" id="UP000446866"/>
    </source>
</evidence>
<accession>A0A845QIA7</accession>
<dbReference type="EMBL" id="QXWK01000010">
    <property type="protein sequence ID" value="NBH61194.1"/>
    <property type="molecule type" value="Genomic_DNA"/>
</dbReference>
<proteinExistence type="inferred from homology"/>
<feature type="signal peptide" evidence="5">
    <location>
        <begin position="1"/>
        <end position="27"/>
    </location>
</feature>
<dbReference type="InterPro" id="IPR023765">
    <property type="entry name" value="SBP_5_CS"/>
</dbReference>
<dbReference type="GO" id="GO:0016151">
    <property type="term" value="F:nickel cation binding"/>
    <property type="evidence" value="ECO:0007669"/>
    <property type="project" value="InterPro"/>
</dbReference>
<dbReference type="InterPro" id="IPR000914">
    <property type="entry name" value="SBP_5_dom"/>
</dbReference>
<sequence length="531" mass="60719">MLLRKISKLTVAVVLCTALFFTGCSKNGGENASTNTEKSNEKEVTVLVSSDLKPEEADTISGINEDFRLFEMVYDPLVRYGEGGEIEPALAKKWEISEDGKEYTFYLRDDVKFSDGSDFNADTVLFNASRWEDKLTFSAALKDVKKVDDYTVTFVFDDVAYSILTEFTYPRPYRILGEKSLDEEGNFKEMIGTGQWMVESYKTNQEVVMVPNPYYYGDKPKVDRIILKQVDDGQARIMAMQSGDADICLADIPSESRQIIDSEESLDTIEGEPVRTFYLILNYENEQLQDERVRQALNYGIDKESIVNTLLDGDGIPATGIFPSSTPYVTEENSKGYPYDVDKARELLAEAGYKDTNSDGILEKNGEKLSFRLVFQTEEYSNWKTLCEYLQSEYAKIGIEIKLEQMESTGYYDAIWSTRDYDMLIYRSYEDSWNPHGFLSSMFYQTEGNQAVCWYDEEISKEIGVVLKTLDEEKRTELYNSILSKMNDRAVTVPLYYPKNAVIYNKERVTGLKIAPTSYEGLCWDEIDVLP</sequence>
<dbReference type="GO" id="GO:0043190">
    <property type="term" value="C:ATP-binding cassette (ABC) transporter complex"/>
    <property type="evidence" value="ECO:0007669"/>
    <property type="project" value="InterPro"/>
</dbReference>
<evidence type="ECO:0000256" key="4">
    <source>
        <dbReference type="ARBA" id="ARBA00022729"/>
    </source>
</evidence>
<evidence type="ECO:0000259" key="6">
    <source>
        <dbReference type="Pfam" id="PF00496"/>
    </source>
</evidence>
<dbReference type="PROSITE" id="PS51257">
    <property type="entry name" value="PROKAR_LIPOPROTEIN"/>
    <property type="match status" value="1"/>
</dbReference>
<evidence type="ECO:0000256" key="1">
    <source>
        <dbReference type="ARBA" id="ARBA00004193"/>
    </source>
</evidence>
<evidence type="ECO:0000313" key="7">
    <source>
        <dbReference type="EMBL" id="NBH61194.1"/>
    </source>
</evidence>
<dbReference type="RefSeq" id="WP_160201477.1">
    <property type="nucleotide sequence ID" value="NZ_QXWK01000010.1"/>
</dbReference>
<comment type="similarity">
    <text evidence="2">Belongs to the bacterial solute-binding protein 5 family.</text>
</comment>
<dbReference type="InterPro" id="IPR039424">
    <property type="entry name" value="SBP_5"/>
</dbReference>
<comment type="subcellular location">
    <subcellularLocation>
        <location evidence="1">Cell membrane</location>
        <topology evidence="1">Lipid-anchor</topology>
    </subcellularLocation>
</comment>
<dbReference type="FunFam" id="3.10.105.10:FF:000006">
    <property type="entry name" value="Peptide ABC transporter substrate-binding protein"/>
    <property type="match status" value="1"/>
</dbReference>
<evidence type="ECO:0000256" key="2">
    <source>
        <dbReference type="ARBA" id="ARBA00005695"/>
    </source>
</evidence>
<gene>
    <name evidence="7" type="ORF">D0435_05950</name>
</gene>
<organism evidence="7 8">
    <name type="scientific">Anaerotruncus colihominis</name>
    <dbReference type="NCBI Taxonomy" id="169435"/>
    <lineage>
        <taxon>Bacteria</taxon>
        <taxon>Bacillati</taxon>
        <taxon>Bacillota</taxon>
        <taxon>Clostridia</taxon>
        <taxon>Eubacteriales</taxon>
        <taxon>Oscillospiraceae</taxon>
        <taxon>Anaerotruncus</taxon>
    </lineage>
</organism>
<keyword evidence="3" id="KW-0813">Transport</keyword>
<comment type="caution">
    <text evidence="7">The sequence shown here is derived from an EMBL/GenBank/DDBJ whole genome shotgun (WGS) entry which is preliminary data.</text>
</comment>
<dbReference type="GO" id="GO:0020037">
    <property type="term" value="F:heme binding"/>
    <property type="evidence" value="ECO:0007669"/>
    <property type="project" value="InterPro"/>
</dbReference>
<keyword evidence="4 5" id="KW-0732">Signal</keyword>
<feature type="domain" description="Solute-binding protein family 5" evidence="6">
    <location>
        <begin position="85"/>
        <end position="449"/>
    </location>
</feature>
<dbReference type="PANTHER" id="PTHR30290">
    <property type="entry name" value="PERIPLASMIC BINDING COMPONENT OF ABC TRANSPORTER"/>
    <property type="match status" value="1"/>
</dbReference>
<evidence type="ECO:0000256" key="3">
    <source>
        <dbReference type="ARBA" id="ARBA00022448"/>
    </source>
</evidence>
<dbReference type="InterPro" id="IPR030678">
    <property type="entry name" value="Peptide/Ni-bd"/>
</dbReference>
<dbReference type="SUPFAM" id="SSF53850">
    <property type="entry name" value="Periplasmic binding protein-like II"/>
    <property type="match status" value="1"/>
</dbReference>
<dbReference type="InterPro" id="IPR011980">
    <property type="entry name" value="CntA-like"/>
</dbReference>
<dbReference type="GO" id="GO:0042597">
    <property type="term" value="C:periplasmic space"/>
    <property type="evidence" value="ECO:0007669"/>
    <property type="project" value="UniProtKB-ARBA"/>
</dbReference>
<name>A0A845QIA7_9FIRM</name>
<dbReference type="Pfam" id="PF00496">
    <property type="entry name" value="SBP_bac_5"/>
    <property type="match status" value="1"/>
</dbReference>
<protein>
    <submittedName>
        <fullName evidence="7">Nickel ABC transporter substrate-binding protein</fullName>
    </submittedName>
</protein>
<dbReference type="Gene3D" id="3.10.105.10">
    <property type="entry name" value="Dipeptide-binding Protein, Domain 3"/>
    <property type="match status" value="1"/>
</dbReference>
<keyword evidence="8" id="KW-1185">Reference proteome</keyword>
<dbReference type="PANTHER" id="PTHR30290:SF10">
    <property type="entry name" value="PERIPLASMIC OLIGOPEPTIDE-BINDING PROTEIN-RELATED"/>
    <property type="match status" value="1"/>
</dbReference>
<dbReference type="GO" id="GO:0015833">
    <property type="term" value="P:peptide transport"/>
    <property type="evidence" value="ECO:0007669"/>
    <property type="project" value="TreeGrafter"/>
</dbReference>